<dbReference type="InterPro" id="IPR006094">
    <property type="entry name" value="Oxid_FAD_bind_N"/>
</dbReference>
<dbReference type="PROSITE" id="PS51318">
    <property type="entry name" value="TAT"/>
    <property type="match status" value="1"/>
</dbReference>
<dbReference type="GO" id="GO:0071949">
    <property type="term" value="F:FAD binding"/>
    <property type="evidence" value="ECO:0007669"/>
    <property type="project" value="InterPro"/>
</dbReference>
<evidence type="ECO:0000256" key="3">
    <source>
        <dbReference type="ARBA" id="ARBA00022630"/>
    </source>
</evidence>
<keyword evidence="4" id="KW-0274">FAD</keyword>
<evidence type="ECO:0000256" key="4">
    <source>
        <dbReference type="ARBA" id="ARBA00022827"/>
    </source>
</evidence>
<dbReference type="Pfam" id="PF08031">
    <property type="entry name" value="BBE"/>
    <property type="match status" value="1"/>
</dbReference>
<dbReference type="InterPro" id="IPR016169">
    <property type="entry name" value="FAD-bd_PCMH_sub2"/>
</dbReference>
<keyword evidence="5" id="KW-0560">Oxidoreductase</keyword>
<dbReference type="PROSITE" id="PS51387">
    <property type="entry name" value="FAD_PCMH"/>
    <property type="match status" value="1"/>
</dbReference>
<dbReference type="GO" id="GO:0016491">
    <property type="term" value="F:oxidoreductase activity"/>
    <property type="evidence" value="ECO:0007669"/>
    <property type="project" value="UniProtKB-KW"/>
</dbReference>
<dbReference type="Pfam" id="PF01565">
    <property type="entry name" value="FAD_binding_4"/>
    <property type="match status" value="1"/>
</dbReference>
<dbReference type="Gene3D" id="3.30.43.10">
    <property type="entry name" value="Uridine Diphospho-n-acetylenolpyruvylglucosamine Reductase, domain 2"/>
    <property type="match status" value="1"/>
</dbReference>
<dbReference type="InterPro" id="IPR012951">
    <property type="entry name" value="BBE"/>
</dbReference>
<organism evidence="7 8">
    <name type="scientific">Streptomyces purpureus</name>
    <dbReference type="NCBI Taxonomy" id="1951"/>
    <lineage>
        <taxon>Bacteria</taxon>
        <taxon>Bacillati</taxon>
        <taxon>Actinomycetota</taxon>
        <taxon>Actinomycetes</taxon>
        <taxon>Kitasatosporales</taxon>
        <taxon>Streptomycetaceae</taxon>
        <taxon>Streptomyces</taxon>
    </lineage>
</organism>
<dbReference type="InterPro" id="IPR050416">
    <property type="entry name" value="FAD-linked_Oxidoreductase"/>
</dbReference>
<evidence type="ECO:0000313" key="8">
    <source>
        <dbReference type="Proteomes" id="UP000619486"/>
    </source>
</evidence>
<keyword evidence="8" id="KW-1185">Reference proteome</keyword>
<dbReference type="SUPFAM" id="SSF56176">
    <property type="entry name" value="FAD-binding/transporter-associated domain-like"/>
    <property type="match status" value="1"/>
</dbReference>
<accession>A0A918HHX1</accession>
<comment type="similarity">
    <text evidence="2">Belongs to the oxygen-dependent FAD-linked oxidoreductase family.</text>
</comment>
<dbReference type="EMBL" id="BMQQ01000043">
    <property type="protein sequence ID" value="GGT63074.1"/>
    <property type="molecule type" value="Genomic_DNA"/>
</dbReference>
<dbReference type="InterPro" id="IPR016166">
    <property type="entry name" value="FAD-bd_PCMH"/>
</dbReference>
<comment type="caution">
    <text evidence="7">The sequence shown here is derived from an EMBL/GenBank/DDBJ whole genome shotgun (WGS) entry which is preliminary data.</text>
</comment>
<name>A0A918HHX1_9ACTN</name>
<comment type="cofactor">
    <cofactor evidence="1">
        <name>FAD</name>
        <dbReference type="ChEBI" id="CHEBI:57692"/>
    </cofactor>
</comment>
<dbReference type="InterPro" id="IPR006311">
    <property type="entry name" value="TAT_signal"/>
</dbReference>
<evidence type="ECO:0000256" key="5">
    <source>
        <dbReference type="ARBA" id="ARBA00023002"/>
    </source>
</evidence>
<dbReference type="InterPro" id="IPR019546">
    <property type="entry name" value="TAT_signal_bac_arc"/>
</dbReference>
<reference evidence="7" key="2">
    <citation type="submission" date="2020-09" db="EMBL/GenBank/DDBJ databases">
        <authorList>
            <person name="Sun Q."/>
            <person name="Ohkuma M."/>
        </authorList>
    </citation>
    <scope>NUCLEOTIDE SEQUENCE</scope>
    <source>
        <strain evidence="7">JCM 3172</strain>
    </source>
</reference>
<keyword evidence="3" id="KW-0285">Flavoprotein</keyword>
<evidence type="ECO:0000256" key="2">
    <source>
        <dbReference type="ARBA" id="ARBA00005466"/>
    </source>
</evidence>
<dbReference type="PROSITE" id="PS00862">
    <property type="entry name" value="OX2_COVAL_FAD"/>
    <property type="match status" value="1"/>
</dbReference>
<reference evidence="7" key="1">
    <citation type="journal article" date="2014" name="Int. J. Syst. Evol. Microbiol.">
        <title>Complete genome sequence of Corynebacterium casei LMG S-19264T (=DSM 44701T), isolated from a smear-ripened cheese.</title>
        <authorList>
            <consortium name="US DOE Joint Genome Institute (JGI-PGF)"/>
            <person name="Walter F."/>
            <person name="Albersmeier A."/>
            <person name="Kalinowski J."/>
            <person name="Ruckert C."/>
        </authorList>
    </citation>
    <scope>NUCLEOTIDE SEQUENCE</scope>
    <source>
        <strain evidence="7">JCM 3172</strain>
    </source>
</reference>
<dbReference type="InterPro" id="IPR016167">
    <property type="entry name" value="FAD-bd_PCMH_sub1"/>
</dbReference>
<proteinExistence type="inferred from homology"/>
<evidence type="ECO:0000313" key="7">
    <source>
        <dbReference type="EMBL" id="GGT63074.1"/>
    </source>
</evidence>
<dbReference type="Gene3D" id="3.40.462.20">
    <property type="match status" value="1"/>
</dbReference>
<dbReference type="NCBIfam" id="TIGR01409">
    <property type="entry name" value="TAT_signal_seq"/>
    <property type="match status" value="1"/>
</dbReference>
<dbReference type="InterPro" id="IPR006093">
    <property type="entry name" value="Oxy_OxRdtase_FAD_BS"/>
</dbReference>
<protein>
    <recommendedName>
        <fullName evidence="6">FAD-binding PCMH-type domain-containing protein</fullName>
    </recommendedName>
</protein>
<dbReference type="PANTHER" id="PTHR42973">
    <property type="entry name" value="BINDING OXIDOREDUCTASE, PUTATIVE (AFU_ORTHOLOGUE AFUA_1G17690)-RELATED"/>
    <property type="match status" value="1"/>
</dbReference>
<evidence type="ECO:0000259" key="6">
    <source>
        <dbReference type="PROSITE" id="PS51387"/>
    </source>
</evidence>
<dbReference type="PANTHER" id="PTHR42973:SF39">
    <property type="entry name" value="FAD-BINDING PCMH-TYPE DOMAIN-CONTAINING PROTEIN"/>
    <property type="match status" value="1"/>
</dbReference>
<dbReference type="Pfam" id="PF10518">
    <property type="entry name" value="TAT_signal"/>
    <property type="match status" value="1"/>
</dbReference>
<dbReference type="InterPro" id="IPR036318">
    <property type="entry name" value="FAD-bd_PCMH-like_sf"/>
</dbReference>
<sequence length="503" mass="53671">MLNRRNFLRASGGVAAAGALAGAVPSVSFGATGSYERLRAGLQGDLLLPTDSGYDLAKQLQIAQYDAVSPQAIAYCETPQDVAKAIQFASSEGIAVRTRSGGHNYSGWSTGEGLVVDVSRIQHAKVNGSTLKVGPGASSIRAIEALTPYNKQIATGTCPTVCPGGFFSGGGIGYQTRKFGTGSDRVTAATVVLADGSIVRASSSYDSSLLWGLRGGGGGNFGVVVDWEVRPVDQPRMVWYEQWWDYDQAPAIFAAWQAWMANGSDDLAGQFVLVTPDAAPGAKPMVLTTGAYLGPQSELETALAQLNSLAKTAPLSKVVADLTYAEAMKRTYHCDQLTVAQCQRAGTTPDAQLPRTGFQRESYRVFNREMTATEIEKVLAAYDANRAAGHTRVLHVMGLGGAANRISRTSTAFWHRDATFVAGFVNQLGANPSATDVQAATAWAGNGGRVLDPMSSGAYVNFTSTELTDWQTKYYGGNYNKLRYVKFAYDPDNFFRHPRSIGS</sequence>
<dbReference type="AlphaFoldDB" id="A0A918HHX1"/>
<dbReference type="Gene3D" id="3.30.465.10">
    <property type="match status" value="1"/>
</dbReference>
<evidence type="ECO:0000256" key="1">
    <source>
        <dbReference type="ARBA" id="ARBA00001974"/>
    </source>
</evidence>
<feature type="domain" description="FAD-binding PCMH-type" evidence="6">
    <location>
        <begin position="65"/>
        <end position="234"/>
    </location>
</feature>
<dbReference type="Proteomes" id="UP000619486">
    <property type="component" value="Unassembled WGS sequence"/>
</dbReference>
<gene>
    <name evidence="7" type="ORF">GCM10014713_65460</name>
</gene>